<comment type="caution">
    <text evidence="14">Lacks conserved residue(s) required for the propagation of feature annotation.</text>
</comment>
<dbReference type="EC" id="2.3.1.-" evidence="14"/>
<keyword evidence="8" id="KW-0319">Glycerol metabolism</keyword>
<keyword evidence="6 14" id="KW-0808">Transferase</keyword>
<evidence type="ECO:0000256" key="5">
    <source>
        <dbReference type="ARBA" id="ARBA00022516"/>
    </source>
</evidence>
<proteinExistence type="inferred from homology"/>
<evidence type="ECO:0000256" key="7">
    <source>
        <dbReference type="ARBA" id="ARBA00022692"/>
    </source>
</evidence>
<evidence type="ECO:0000256" key="11">
    <source>
        <dbReference type="ARBA" id="ARBA00023098"/>
    </source>
</evidence>
<comment type="similarity">
    <text evidence="4 14">Belongs to the diacylglycerol acyltransferase family.</text>
</comment>
<reference evidence="16" key="1">
    <citation type="submission" date="2025-08" db="UniProtKB">
        <authorList>
            <consortium name="RefSeq"/>
        </authorList>
    </citation>
    <scope>IDENTIFICATION</scope>
</reference>
<evidence type="ECO:0000256" key="3">
    <source>
        <dbReference type="ARBA" id="ARBA00005189"/>
    </source>
</evidence>
<feature type="transmembrane region" description="Helical" evidence="14">
    <location>
        <begin position="24"/>
        <end position="54"/>
    </location>
</feature>
<evidence type="ECO:0000313" key="16">
    <source>
        <dbReference type="RefSeq" id="XP_005100228.1"/>
    </source>
</evidence>
<keyword evidence="7 14" id="KW-0812">Transmembrane</keyword>
<evidence type="ECO:0000256" key="10">
    <source>
        <dbReference type="ARBA" id="ARBA00022989"/>
    </source>
</evidence>
<dbReference type="CDD" id="cd07987">
    <property type="entry name" value="LPLAT_MGAT-like"/>
    <property type="match status" value="1"/>
</dbReference>
<organism evidence="15 16">
    <name type="scientific">Aplysia californica</name>
    <name type="common">California sea hare</name>
    <dbReference type="NCBI Taxonomy" id="6500"/>
    <lineage>
        <taxon>Eukaryota</taxon>
        <taxon>Metazoa</taxon>
        <taxon>Spiralia</taxon>
        <taxon>Lophotrochozoa</taxon>
        <taxon>Mollusca</taxon>
        <taxon>Gastropoda</taxon>
        <taxon>Heterobranchia</taxon>
        <taxon>Euthyneura</taxon>
        <taxon>Tectipleura</taxon>
        <taxon>Aplysiida</taxon>
        <taxon>Aplysioidea</taxon>
        <taxon>Aplysiidae</taxon>
        <taxon>Aplysia</taxon>
    </lineage>
</organism>
<dbReference type="PANTHER" id="PTHR12317">
    <property type="entry name" value="DIACYLGLYCEROL O-ACYLTRANSFERASE"/>
    <property type="match status" value="1"/>
</dbReference>
<keyword evidence="9 14" id="KW-0256">Endoplasmic reticulum</keyword>
<evidence type="ECO:0000313" key="15">
    <source>
        <dbReference type="Proteomes" id="UP000694888"/>
    </source>
</evidence>
<dbReference type="Pfam" id="PF03982">
    <property type="entry name" value="DAGAT"/>
    <property type="match status" value="1"/>
</dbReference>
<evidence type="ECO:0000256" key="14">
    <source>
        <dbReference type="RuleBase" id="RU367023"/>
    </source>
</evidence>
<name>A0ABM0JS23_APLCA</name>
<evidence type="ECO:0000256" key="13">
    <source>
        <dbReference type="ARBA" id="ARBA00023315"/>
    </source>
</evidence>
<dbReference type="PANTHER" id="PTHR12317:SF0">
    <property type="entry name" value="ACYLTRANSFERASE"/>
    <property type="match status" value="1"/>
</dbReference>
<gene>
    <name evidence="16" type="primary">LOC101847661</name>
</gene>
<dbReference type="InterPro" id="IPR007130">
    <property type="entry name" value="DAGAT"/>
</dbReference>
<keyword evidence="13" id="KW-0012">Acyltransferase</keyword>
<accession>A0ABM0JS23</accession>
<keyword evidence="12 14" id="KW-0472">Membrane</keyword>
<keyword evidence="11" id="KW-0443">Lipid metabolism</keyword>
<dbReference type="RefSeq" id="XP_005100228.1">
    <property type="nucleotide sequence ID" value="XM_005100171.3"/>
</dbReference>
<protein>
    <recommendedName>
        <fullName evidence="14">Acyltransferase</fullName>
        <ecNumber evidence="14">2.3.1.-</ecNumber>
    </recommendedName>
</protein>
<evidence type="ECO:0000256" key="4">
    <source>
        <dbReference type="ARBA" id="ARBA00005420"/>
    </source>
</evidence>
<evidence type="ECO:0000256" key="8">
    <source>
        <dbReference type="ARBA" id="ARBA00022798"/>
    </source>
</evidence>
<dbReference type="Proteomes" id="UP000694888">
    <property type="component" value="Unplaced"/>
</dbReference>
<comment type="pathway">
    <text evidence="2">Glycerolipid metabolism; triacylglycerol biosynthesis.</text>
</comment>
<comment type="subcellular location">
    <subcellularLocation>
        <location evidence="1 14">Endoplasmic reticulum membrane</location>
        <topology evidence="1 14">Multi-pass membrane protein</topology>
    </subcellularLocation>
</comment>
<evidence type="ECO:0000256" key="9">
    <source>
        <dbReference type="ARBA" id="ARBA00022824"/>
    </source>
</evidence>
<evidence type="ECO:0000256" key="1">
    <source>
        <dbReference type="ARBA" id="ARBA00004477"/>
    </source>
</evidence>
<keyword evidence="5" id="KW-0444">Lipid biosynthesis</keyword>
<evidence type="ECO:0000256" key="6">
    <source>
        <dbReference type="ARBA" id="ARBA00022679"/>
    </source>
</evidence>
<evidence type="ECO:0000256" key="2">
    <source>
        <dbReference type="ARBA" id="ARBA00004771"/>
    </source>
</evidence>
<sequence>MKVLGVEFAPLSIPTERRLQTVGALHYTFCFLFFGFGMLFFFIYLFLFTSYYFVPLAYLLWYYYDQSVSEQGGRRSNWVRSWSLFRYSAKYFPLELIKTQELHPSKNYIFACHPHGVMSQSHFVNFATEGTGFSNVFPGIRPYLCVLSGQFMFPVFRDYFLLSGAVEVSRKSIEWVLSKEGCGNAVAIMIGGAVEALEAHPGSCTLKIKSRKGFCRMALQHGASIVPVYAFGENDLYDQVPNPQGSRVRRFQNFLTHMLGFSPALFHGRGVFNYTFGLLPYRKPVHTVVGAPMDVPRVEEPSQEQVNQLHDDYCKALVDLFESHKLKYGVSEEQHLELE</sequence>
<keyword evidence="15" id="KW-1185">Reference proteome</keyword>
<dbReference type="GeneID" id="101847661"/>
<keyword evidence="10 14" id="KW-1133">Transmembrane helix</keyword>
<evidence type="ECO:0000256" key="12">
    <source>
        <dbReference type="ARBA" id="ARBA00023136"/>
    </source>
</evidence>
<comment type="pathway">
    <text evidence="3">Lipid metabolism.</text>
</comment>